<name>A0AAD5RM95_9PEZI</name>
<evidence type="ECO:0000259" key="1">
    <source>
        <dbReference type="Pfam" id="PF06985"/>
    </source>
</evidence>
<keyword evidence="3" id="KW-1185">Reference proteome</keyword>
<dbReference type="Pfam" id="PF06985">
    <property type="entry name" value="HET"/>
    <property type="match status" value="1"/>
</dbReference>
<gene>
    <name evidence="2" type="ORF">MKZ38_004380</name>
</gene>
<dbReference type="PANTHER" id="PTHR33112:SF11">
    <property type="entry name" value="HETEROKARYON INCOMPATIBILITY DOMAIN-CONTAINING PROTEIN"/>
    <property type="match status" value="1"/>
</dbReference>
<organism evidence="2 3">
    <name type="scientific">Zalerion maritima</name>
    <dbReference type="NCBI Taxonomy" id="339359"/>
    <lineage>
        <taxon>Eukaryota</taxon>
        <taxon>Fungi</taxon>
        <taxon>Dikarya</taxon>
        <taxon>Ascomycota</taxon>
        <taxon>Pezizomycotina</taxon>
        <taxon>Sordariomycetes</taxon>
        <taxon>Lulworthiomycetidae</taxon>
        <taxon>Lulworthiales</taxon>
        <taxon>Lulworthiaceae</taxon>
        <taxon>Zalerion</taxon>
    </lineage>
</organism>
<dbReference type="Proteomes" id="UP001201980">
    <property type="component" value="Unassembled WGS sequence"/>
</dbReference>
<accession>A0AAD5RM95</accession>
<evidence type="ECO:0000313" key="2">
    <source>
        <dbReference type="EMBL" id="KAJ2897757.1"/>
    </source>
</evidence>
<dbReference type="InterPro" id="IPR010730">
    <property type="entry name" value="HET"/>
</dbReference>
<evidence type="ECO:0000313" key="3">
    <source>
        <dbReference type="Proteomes" id="UP001201980"/>
    </source>
</evidence>
<protein>
    <recommendedName>
        <fullName evidence="1">Heterokaryon incompatibility domain-containing protein</fullName>
    </recommendedName>
</protein>
<sequence>MLATRWSEACQKNHPLCKPPNPAFRPTRLVQIIDSKLVKLAFPANTPKGDYAALSHCWGQAQTIKLESKNLDEFSKGIQVRDLPESYQEAISMCLKLNLHFIWIDSLCIIQDSKTDWEREAITMKLVYGNAKLNLCAAAAVDSSERSLVSRDASLIGPLEVSAYWNGQGRQSYRLIYSQMFSDNISNCPLGGRAWVIQEWYLSKRSLILARDQLWWHCREELACESFPNGAHAWPFINWKNEAEQMKDDTGQMDAEDPRSKASLSSWFDRVQSYSSTRLTKESDRLMAFSGIAQAFGESHGITDDYLAGLWRCQLPTALCWYAKGSPTSRSLKYKAPSWTWASIDGPFYTRLSYVNLPTCASIERVLLHHVDEKQITGPVKGGAIKLRGHLIGPRVINSDGELSYHDASSPGQNLFSKLHFDETNAEGGPMASYVDDIDPDLCSQGIVDGASRRTMPSFYQRKSCQR</sequence>
<dbReference type="EMBL" id="JAKWBI020000258">
    <property type="protein sequence ID" value="KAJ2897757.1"/>
    <property type="molecule type" value="Genomic_DNA"/>
</dbReference>
<dbReference type="PANTHER" id="PTHR33112">
    <property type="entry name" value="DOMAIN PROTEIN, PUTATIVE-RELATED"/>
    <property type="match status" value="1"/>
</dbReference>
<dbReference type="AlphaFoldDB" id="A0AAD5RM95"/>
<comment type="caution">
    <text evidence="2">The sequence shown here is derived from an EMBL/GenBank/DDBJ whole genome shotgun (WGS) entry which is preliminary data.</text>
</comment>
<proteinExistence type="predicted"/>
<feature type="domain" description="Heterokaryon incompatibility" evidence="1">
    <location>
        <begin position="51"/>
        <end position="199"/>
    </location>
</feature>
<reference evidence="2" key="1">
    <citation type="submission" date="2022-07" db="EMBL/GenBank/DDBJ databases">
        <title>Draft genome sequence of Zalerion maritima ATCC 34329, a (micro)plastics degrading marine fungus.</title>
        <authorList>
            <person name="Paco A."/>
            <person name="Goncalves M.F.M."/>
            <person name="Rocha-Santos T.A.P."/>
            <person name="Alves A."/>
        </authorList>
    </citation>
    <scope>NUCLEOTIDE SEQUENCE</scope>
    <source>
        <strain evidence="2">ATCC 34329</strain>
    </source>
</reference>